<dbReference type="Pfam" id="PF03031">
    <property type="entry name" value="NIF"/>
    <property type="match status" value="2"/>
</dbReference>
<accession>A0AAV8D604</accession>
<dbReference type="Proteomes" id="UP001140206">
    <property type="component" value="Chromosome 4"/>
</dbReference>
<comment type="subunit">
    <text evidence="1">Component of the TIM23 complex.</text>
</comment>
<comment type="similarity">
    <text evidence="1">Belongs to the TIM50 family.</text>
</comment>
<dbReference type="SMART" id="SM00577">
    <property type="entry name" value="CPDc"/>
    <property type="match status" value="1"/>
</dbReference>
<dbReference type="CDD" id="cd07521">
    <property type="entry name" value="HAD_FCP1-like"/>
    <property type="match status" value="1"/>
</dbReference>
<dbReference type="InterPro" id="IPR004274">
    <property type="entry name" value="FCP1_dom"/>
</dbReference>
<gene>
    <name evidence="3" type="ORF">LUZ62_073769</name>
</gene>
<comment type="caution">
    <text evidence="3">The sequence shown here is derived from an EMBL/GenBank/DDBJ whole genome shotgun (WGS) entry which is preliminary data.</text>
</comment>
<protein>
    <recommendedName>
        <fullName evidence="1">Mitochondrial import inner membrane translocase subunit TIM50</fullName>
    </recommendedName>
</protein>
<dbReference type="PANTHER" id="PTHR12210">
    <property type="entry name" value="DULLARD PROTEIN PHOSPHATASE"/>
    <property type="match status" value="1"/>
</dbReference>
<dbReference type="InterPro" id="IPR036412">
    <property type="entry name" value="HAD-like_sf"/>
</dbReference>
<dbReference type="GO" id="GO:0005744">
    <property type="term" value="C:TIM23 mitochondrial import inner membrane translocase complex"/>
    <property type="evidence" value="ECO:0007669"/>
    <property type="project" value="UniProtKB-UniRule"/>
</dbReference>
<name>A0AAV8D604_9POAL</name>
<keyword evidence="4" id="KW-1185">Reference proteome</keyword>
<evidence type="ECO:0000259" key="2">
    <source>
        <dbReference type="PROSITE" id="PS50969"/>
    </source>
</evidence>
<dbReference type="AlphaFoldDB" id="A0AAV8D604"/>
<keyword evidence="1" id="KW-0811">Translocation</keyword>
<keyword evidence="1" id="KW-0813">Transport</keyword>
<dbReference type="PROSITE" id="PS50969">
    <property type="entry name" value="FCP1"/>
    <property type="match status" value="2"/>
</dbReference>
<sequence>MHAFKLLFSPGGREIASSILRHIDPIGEIIAHRLFQDNCLGTTKEKLLTDLALTGRMPDRSVVIDHNPDVNVKKPWCNNAVKVSPFTGDVNDVELWSLLSFFEIQGKFIDLRNVLHVCSCAPPKPHLPLSHTTRKTLFLDLDETLVKTHVSGSGKPSPSYQYDFVIKEYHVKKRPGIDKLLQVATDYGYEIVIFTAGRSDYASPIIKRLDPKGLITHWLYRDSCSDSVHCIKDLAATGRSLDKCVIVDDKWSRVLQTENVIRIREFTGDMKDSELTRLLCFFKIEREYKDLRDAVRHVNYQLGYLKKRMSIWCWL</sequence>
<dbReference type="GO" id="GO:0015031">
    <property type="term" value="P:protein transport"/>
    <property type="evidence" value="ECO:0007669"/>
    <property type="project" value="UniProtKB-KW"/>
</dbReference>
<proteinExistence type="inferred from homology"/>
<feature type="domain" description="FCP1 homology" evidence="2">
    <location>
        <begin position="130"/>
        <end position="285"/>
    </location>
</feature>
<reference evidence="3" key="1">
    <citation type="submission" date="2022-08" db="EMBL/GenBank/DDBJ databases">
        <authorList>
            <person name="Marques A."/>
        </authorList>
    </citation>
    <scope>NUCLEOTIDE SEQUENCE</scope>
    <source>
        <strain evidence="3">RhyPub2mFocal</strain>
        <tissue evidence="3">Leaves</tissue>
    </source>
</reference>
<dbReference type="Gene3D" id="3.40.50.1000">
    <property type="entry name" value="HAD superfamily/HAD-like"/>
    <property type="match status" value="2"/>
</dbReference>
<dbReference type="EMBL" id="JAMFTS010000004">
    <property type="protein sequence ID" value="KAJ4763394.1"/>
    <property type="molecule type" value="Genomic_DNA"/>
</dbReference>
<evidence type="ECO:0000313" key="3">
    <source>
        <dbReference type="EMBL" id="KAJ4763394.1"/>
    </source>
</evidence>
<comment type="subcellular location">
    <subcellularLocation>
        <location evidence="1">Mitochondrion inner membrane</location>
        <topology evidence="1">Single-pass membrane protein</topology>
    </subcellularLocation>
</comment>
<dbReference type="InterPro" id="IPR050365">
    <property type="entry name" value="TIM50"/>
</dbReference>
<evidence type="ECO:0000313" key="4">
    <source>
        <dbReference type="Proteomes" id="UP001140206"/>
    </source>
</evidence>
<feature type="domain" description="FCP1 homology" evidence="2">
    <location>
        <begin position="1"/>
        <end position="105"/>
    </location>
</feature>
<keyword evidence="1" id="KW-0809">Transit peptide</keyword>
<dbReference type="SUPFAM" id="SSF56784">
    <property type="entry name" value="HAD-like"/>
    <property type="match status" value="2"/>
</dbReference>
<keyword evidence="1" id="KW-0653">Protein transport</keyword>
<organism evidence="3 4">
    <name type="scientific">Rhynchospora pubera</name>
    <dbReference type="NCBI Taxonomy" id="906938"/>
    <lineage>
        <taxon>Eukaryota</taxon>
        <taxon>Viridiplantae</taxon>
        <taxon>Streptophyta</taxon>
        <taxon>Embryophyta</taxon>
        <taxon>Tracheophyta</taxon>
        <taxon>Spermatophyta</taxon>
        <taxon>Magnoliopsida</taxon>
        <taxon>Liliopsida</taxon>
        <taxon>Poales</taxon>
        <taxon>Cyperaceae</taxon>
        <taxon>Cyperoideae</taxon>
        <taxon>Rhynchosporeae</taxon>
        <taxon>Rhynchospora</taxon>
    </lineage>
</organism>
<evidence type="ECO:0000256" key="1">
    <source>
        <dbReference type="RuleBase" id="RU365079"/>
    </source>
</evidence>
<keyword evidence="1" id="KW-0496">Mitochondrion</keyword>
<dbReference type="InterPro" id="IPR023214">
    <property type="entry name" value="HAD_sf"/>
</dbReference>
<comment type="function">
    <text evidence="1">Essential component of the TIM23 complex, a complex that mediates the translocation of transit peptide-containing proteins across the mitochondrial inner membrane.</text>
</comment>